<feature type="transmembrane region" description="Helical" evidence="1">
    <location>
        <begin position="588"/>
        <end position="609"/>
    </location>
</feature>
<evidence type="ECO:0000313" key="3">
    <source>
        <dbReference type="Proteomes" id="UP000007797"/>
    </source>
</evidence>
<organism evidence="2 3">
    <name type="scientific">Cavenderia fasciculata</name>
    <name type="common">Slime mold</name>
    <name type="synonym">Dictyostelium fasciculatum</name>
    <dbReference type="NCBI Taxonomy" id="261658"/>
    <lineage>
        <taxon>Eukaryota</taxon>
        <taxon>Amoebozoa</taxon>
        <taxon>Evosea</taxon>
        <taxon>Eumycetozoa</taxon>
        <taxon>Dictyostelia</taxon>
        <taxon>Acytosteliales</taxon>
        <taxon>Cavenderiaceae</taxon>
        <taxon>Cavenderia</taxon>
    </lineage>
</organism>
<evidence type="ECO:0000256" key="1">
    <source>
        <dbReference type="SAM" id="Phobius"/>
    </source>
</evidence>
<gene>
    <name evidence="2" type="ORF">DFA_10432</name>
</gene>
<keyword evidence="1" id="KW-0472">Membrane</keyword>
<dbReference type="KEGG" id="dfa:DFA_10432"/>
<dbReference type="OrthoDB" id="23586at2759"/>
<feature type="transmembrane region" description="Helical" evidence="1">
    <location>
        <begin position="647"/>
        <end position="665"/>
    </location>
</feature>
<dbReference type="RefSeq" id="XP_004354332.1">
    <property type="nucleotide sequence ID" value="XM_004354280.1"/>
</dbReference>
<accession>F4QA71</accession>
<protein>
    <submittedName>
        <fullName evidence="2">Uncharacterized protein</fullName>
    </submittedName>
</protein>
<reference evidence="3" key="1">
    <citation type="journal article" date="2011" name="Genome Res.">
        <title>Phylogeny-wide analysis of social amoeba genomes highlights ancient origins for complex intercellular communication.</title>
        <authorList>
            <person name="Heidel A.J."/>
            <person name="Lawal H.M."/>
            <person name="Felder M."/>
            <person name="Schilde C."/>
            <person name="Helps N.R."/>
            <person name="Tunggal B."/>
            <person name="Rivero F."/>
            <person name="John U."/>
            <person name="Schleicher M."/>
            <person name="Eichinger L."/>
            <person name="Platzer M."/>
            <person name="Noegel A.A."/>
            <person name="Schaap P."/>
            <person name="Gloeckner G."/>
        </authorList>
    </citation>
    <scope>NUCLEOTIDE SEQUENCE [LARGE SCALE GENOMIC DNA]</scope>
    <source>
        <strain evidence="3">SH3</strain>
    </source>
</reference>
<keyword evidence="1" id="KW-0812">Transmembrane</keyword>
<evidence type="ECO:0000313" key="2">
    <source>
        <dbReference type="EMBL" id="EGG15590.1"/>
    </source>
</evidence>
<dbReference type="Proteomes" id="UP000007797">
    <property type="component" value="Unassembled WGS sequence"/>
</dbReference>
<name>F4QA71_CACFS</name>
<sequence>MSEHHCLSVSSLILSSHHPSSFPFFNFTLFLALINISYRGGINCLRSLKRSDGIADYKLKDPSLEGLSFIKPTSIYIKMIVQLRDYQPLTKDKVKANEDLEDKAKPFSDAFYDKMRASAANYVKFYATEYIQNKTKSLANLVSYSCFENGDIYTDQVRKLSDKYFLDVVYYYMDDGLRSLMKWDKPALDNRLLEISSSAKVVAWYKKYATLYVHYLASEETTGKIKTKVVEADLKAMTSSKIYVKQTSAIYHYAFLMYIPWMALYIHDNPAKWTEELKNYYLTSPEFAKIWIQNIQAQYQKEQNFQKIADIFANAGLKKEADLIANLPREYNSLDYMISNARNKLDMLDPSGKTSTAVTTHLYSSSYAFFYILSGKENKPEQKKALEKQIGIAVDHLASLKESELSGERLDMYRTFKDTVSACGNLAGVKTQLGMAIKNANDRMKPYLKNIDVSKYDDLLKMPTMESNAMEASVKESTGPLKKVPYCLKFCMGMWRGCQAISVFYGLYNFKSADTVGKVQAIADLVTIALDTFTIFGKADKAFTSPFATLSKVIATQIHKVGVQAPKVLSGIFNLMKGSFAPTFNNFLSFRVCPALIVIAVVINAMDAVKSFQEAKWGELACDLVQLGANLASIAILVAGASWSGPVALVLGGICIIAAFIKYIITKTPVEEFLESSYLLPQSSINCNICIDLSKILLRWSLVHINNKTLVYFHVA</sequence>
<dbReference type="EMBL" id="GL883026">
    <property type="protein sequence ID" value="EGG15590.1"/>
    <property type="molecule type" value="Genomic_DNA"/>
</dbReference>
<feature type="transmembrane region" description="Helical" evidence="1">
    <location>
        <begin position="20"/>
        <end position="38"/>
    </location>
</feature>
<dbReference type="GeneID" id="14867684"/>
<proteinExistence type="predicted"/>
<keyword evidence="1" id="KW-1133">Transmembrane helix</keyword>
<keyword evidence="3" id="KW-1185">Reference proteome</keyword>
<dbReference type="AlphaFoldDB" id="F4QA71"/>